<protein>
    <recommendedName>
        <fullName evidence="2">Bleomycin resistance protein</fullName>
    </recommendedName>
</protein>
<evidence type="ECO:0000256" key="2">
    <source>
        <dbReference type="ARBA" id="ARBA00021572"/>
    </source>
</evidence>
<dbReference type="InterPro" id="IPR029068">
    <property type="entry name" value="Glyas_Bleomycin-R_OHBP_Dase"/>
</dbReference>
<feature type="domain" description="VOC" evidence="4">
    <location>
        <begin position="20"/>
        <end position="134"/>
    </location>
</feature>
<organism evidence="5 6">
    <name type="scientific">Paraburkholderia sejongensis</name>
    <dbReference type="NCBI Taxonomy" id="2886946"/>
    <lineage>
        <taxon>Bacteria</taxon>
        <taxon>Pseudomonadati</taxon>
        <taxon>Pseudomonadota</taxon>
        <taxon>Betaproteobacteria</taxon>
        <taxon>Burkholderiales</taxon>
        <taxon>Burkholderiaceae</taxon>
        <taxon>Paraburkholderia</taxon>
    </lineage>
</organism>
<dbReference type="CDD" id="cd08349">
    <property type="entry name" value="BLMA_like"/>
    <property type="match status" value="1"/>
</dbReference>
<reference evidence="5 6" key="1">
    <citation type="submission" date="2021-11" db="EMBL/GenBank/DDBJ databases">
        <authorList>
            <person name="Oh E.-T."/>
            <person name="Kim S.-B."/>
        </authorList>
    </citation>
    <scope>NUCLEOTIDE SEQUENCE [LARGE SCALE GENOMIC DNA]</scope>
    <source>
        <strain evidence="5 6">MMS20-SJTR3</strain>
    </source>
</reference>
<dbReference type="PROSITE" id="PS51819">
    <property type="entry name" value="VOC"/>
    <property type="match status" value="1"/>
</dbReference>
<comment type="caution">
    <text evidence="5">The sequence shown here is derived from an EMBL/GenBank/DDBJ whole genome shotgun (WGS) entry which is preliminary data.</text>
</comment>
<keyword evidence="3" id="KW-0046">Antibiotic resistance</keyword>
<proteinExistence type="inferred from homology"/>
<gene>
    <name evidence="5" type="ORF">LJ656_07500</name>
</gene>
<evidence type="ECO:0000313" key="5">
    <source>
        <dbReference type="EMBL" id="MCC8392431.1"/>
    </source>
</evidence>
<sequence length="137" mass="15994">MKYNQLVANHTQERDAMTLRNAIPILRIFSVQTAYEFYLDYLGFTLDWEHRFADDLPLYAQIKRDNVVFHLSEHYGDGTPGSAVFLPVDDIDSLHRELQAKHYRYARPGVETVDWGRQMLITDPFGNRLSFCQLAPE</sequence>
<dbReference type="Gene3D" id="3.10.180.10">
    <property type="entry name" value="2,3-Dihydroxybiphenyl 1,2-Dioxygenase, domain 1"/>
    <property type="match status" value="1"/>
</dbReference>
<accession>A0ABS8JRA7</accession>
<dbReference type="InterPro" id="IPR000335">
    <property type="entry name" value="Bleomycin-R"/>
</dbReference>
<evidence type="ECO:0000313" key="6">
    <source>
        <dbReference type="Proteomes" id="UP001431019"/>
    </source>
</evidence>
<comment type="similarity">
    <text evidence="1">Belongs to the bleomycin resistance protein family.</text>
</comment>
<name>A0ABS8JRA7_9BURK</name>
<evidence type="ECO:0000256" key="1">
    <source>
        <dbReference type="ARBA" id="ARBA00011051"/>
    </source>
</evidence>
<dbReference type="EMBL" id="JAJITD010000003">
    <property type="protein sequence ID" value="MCC8392431.1"/>
    <property type="molecule type" value="Genomic_DNA"/>
</dbReference>
<dbReference type="SUPFAM" id="SSF54593">
    <property type="entry name" value="Glyoxalase/Bleomycin resistance protein/Dihydroxybiphenyl dioxygenase"/>
    <property type="match status" value="1"/>
</dbReference>
<dbReference type="RefSeq" id="WP_329958836.1">
    <property type="nucleotide sequence ID" value="NZ_JAJITD010000003.1"/>
</dbReference>
<evidence type="ECO:0000259" key="4">
    <source>
        <dbReference type="PROSITE" id="PS51819"/>
    </source>
</evidence>
<dbReference type="Proteomes" id="UP001431019">
    <property type="component" value="Unassembled WGS sequence"/>
</dbReference>
<dbReference type="Pfam" id="PF19581">
    <property type="entry name" value="Glyoxalase_7"/>
    <property type="match status" value="1"/>
</dbReference>
<keyword evidence="6" id="KW-1185">Reference proteome</keyword>
<evidence type="ECO:0000256" key="3">
    <source>
        <dbReference type="ARBA" id="ARBA00023251"/>
    </source>
</evidence>
<dbReference type="InterPro" id="IPR037523">
    <property type="entry name" value="VOC_core"/>
</dbReference>